<dbReference type="OrthoDB" id="9439903at2759"/>
<evidence type="ECO:0000313" key="1">
    <source>
        <dbReference type="EMBL" id="GFY75892.1"/>
    </source>
</evidence>
<organism evidence="1 2">
    <name type="scientific">Trichonephila inaurata madagascariensis</name>
    <dbReference type="NCBI Taxonomy" id="2747483"/>
    <lineage>
        <taxon>Eukaryota</taxon>
        <taxon>Metazoa</taxon>
        <taxon>Ecdysozoa</taxon>
        <taxon>Arthropoda</taxon>
        <taxon>Chelicerata</taxon>
        <taxon>Arachnida</taxon>
        <taxon>Araneae</taxon>
        <taxon>Araneomorphae</taxon>
        <taxon>Entelegynae</taxon>
        <taxon>Araneoidea</taxon>
        <taxon>Nephilidae</taxon>
        <taxon>Trichonephila</taxon>
        <taxon>Trichonephila inaurata</taxon>
    </lineage>
</organism>
<evidence type="ECO:0000313" key="2">
    <source>
        <dbReference type="Proteomes" id="UP000886998"/>
    </source>
</evidence>
<reference evidence="1" key="1">
    <citation type="submission" date="2020-08" db="EMBL/GenBank/DDBJ databases">
        <title>Multicomponent nature underlies the extraordinary mechanical properties of spider dragline silk.</title>
        <authorList>
            <person name="Kono N."/>
            <person name="Nakamura H."/>
            <person name="Mori M."/>
            <person name="Yoshida Y."/>
            <person name="Ohtoshi R."/>
            <person name="Malay A.D."/>
            <person name="Moran D.A.P."/>
            <person name="Tomita M."/>
            <person name="Numata K."/>
            <person name="Arakawa K."/>
        </authorList>
    </citation>
    <scope>NUCLEOTIDE SEQUENCE</scope>
</reference>
<keyword evidence="2" id="KW-1185">Reference proteome</keyword>
<gene>
    <name evidence="1" type="primary">PRDM9_0</name>
    <name evidence="1" type="ORF">TNIN_415031</name>
</gene>
<protein>
    <submittedName>
        <fullName evidence="1">Histone-lysine N-methyltransferase PRDM9</fullName>
    </submittedName>
</protein>
<dbReference type="AlphaFoldDB" id="A0A8X7CT67"/>
<dbReference type="EMBL" id="BMAV01021670">
    <property type="protein sequence ID" value="GFY75892.1"/>
    <property type="molecule type" value="Genomic_DNA"/>
</dbReference>
<proteinExistence type="predicted"/>
<dbReference type="PANTHER" id="PTHR14112">
    <property type="entry name" value="SYNOVIAL SARCOMA, X MEMBER"/>
    <property type="match status" value="1"/>
</dbReference>
<accession>A0A8X7CT67</accession>
<dbReference type="PANTHER" id="PTHR14112:SF1">
    <property type="entry name" value="KRAB-RELATED DOMAIN-CONTAINING PROTEIN"/>
    <property type="match status" value="1"/>
</dbReference>
<name>A0A8X7CT67_9ARAC</name>
<sequence length="211" mass="24349">MEDNTSSEKKIKQYFTSDAWTALSEYEKRRYENVQRNYEFLKASGITPKMPEFMMTKYNPSNPKSCMKMDCNIPKEQNYRLTISGDGIKKAKFKLFAVPKKPSTKTKSVDKGLNIDIAFSLANEFCTAKKETTAMINLRNVSPKEFAQTLMLSAQNALKIFEEIIGNKEVLMLDPIYEDGAAPKRRYPKRSIERKCYVEEDISSEDESLRE</sequence>
<dbReference type="Proteomes" id="UP000886998">
    <property type="component" value="Unassembled WGS sequence"/>
</dbReference>
<comment type="caution">
    <text evidence="1">The sequence shown here is derived from an EMBL/GenBank/DDBJ whole genome shotgun (WGS) entry which is preliminary data.</text>
</comment>